<dbReference type="InterPro" id="IPR000182">
    <property type="entry name" value="GNAT_dom"/>
</dbReference>
<feature type="region of interest" description="Disordered" evidence="1">
    <location>
        <begin position="194"/>
        <end position="226"/>
    </location>
</feature>
<dbReference type="Proteomes" id="UP001501842">
    <property type="component" value="Unassembled WGS sequence"/>
</dbReference>
<evidence type="ECO:0000313" key="3">
    <source>
        <dbReference type="EMBL" id="GAA2726989.1"/>
    </source>
</evidence>
<dbReference type="CDD" id="cd04301">
    <property type="entry name" value="NAT_SF"/>
    <property type="match status" value="1"/>
</dbReference>
<sequence length="226" mass="25183">MGFPEDEKAAAEMGEAELAVTEWDMEMRDPDLLRPSPLPSGELTFSLASVPSPDFSRAMYAAVGARVCWTDRFSWTFEDWAKWVDRPELATWIALAEGTVAGYFELEAQPDGDTEVHLVGLVPAFVGRGFGGYLVEQCVRRAWQRGRLWGDGLGPTERVWLRTSTLDHPNAKTNYLRRGFAVAAETTLVKRVPDPRLAPWPLPGDPRDSRLEPEDGPVEAPVTEKI</sequence>
<keyword evidence="4" id="KW-1185">Reference proteome</keyword>
<evidence type="ECO:0000313" key="4">
    <source>
        <dbReference type="Proteomes" id="UP001501842"/>
    </source>
</evidence>
<feature type="domain" description="N-acetyltransferase" evidence="2">
    <location>
        <begin position="43"/>
        <end position="203"/>
    </location>
</feature>
<evidence type="ECO:0000259" key="2">
    <source>
        <dbReference type="PROSITE" id="PS51186"/>
    </source>
</evidence>
<reference evidence="3 4" key="1">
    <citation type="journal article" date="2019" name="Int. J. Syst. Evol. Microbiol.">
        <title>The Global Catalogue of Microorganisms (GCM) 10K type strain sequencing project: providing services to taxonomists for standard genome sequencing and annotation.</title>
        <authorList>
            <consortium name="The Broad Institute Genomics Platform"/>
            <consortium name="The Broad Institute Genome Sequencing Center for Infectious Disease"/>
            <person name="Wu L."/>
            <person name="Ma J."/>
        </authorList>
    </citation>
    <scope>NUCLEOTIDE SEQUENCE [LARGE SCALE GENOMIC DNA]</scope>
    <source>
        <strain evidence="3 4">JCM 8201</strain>
    </source>
</reference>
<dbReference type="EMBL" id="BAAATZ010000012">
    <property type="protein sequence ID" value="GAA2726989.1"/>
    <property type="molecule type" value="Genomic_DNA"/>
</dbReference>
<proteinExistence type="predicted"/>
<dbReference type="Gene3D" id="3.40.630.30">
    <property type="match status" value="1"/>
</dbReference>
<dbReference type="InterPro" id="IPR016181">
    <property type="entry name" value="Acyl_CoA_acyltransferase"/>
</dbReference>
<name>A0ABN3U9V2_9ACTN</name>
<gene>
    <name evidence="3" type="ORF">GCM10010439_31550</name>
</gene>
<dbReference type="Pfam" id="PF00583">
    <property type="entry name" value="Acetyltransf_1"/>
    <property type="match status" value="1"/>
</dbReference>
<evidence type="ECO:0000256" key="1">
    <source>
        <dbReference type="SAM" id="MobiDB-lite"/>
    </source>
</evidence>
<protein>
    <recommendedName>
        <fullName evidence="2">N-acetyltransferase domain-containing protein</fullName>
    </recommendedName>
</protein>
<dbReference type="RefSeq" id="WP_344451130.1">
    <property type="nucleotide sequence ID" value="NZ_BAAATZ010000012.1"/>
</dbReference>
<comment type="caution">
    <text evidence="3">The sequence shown here is derived from an EMBL/GenBank/DDBJ whole genome shotgun (WGS) entry which is preliminary data.</text>
</comment>
<accession>A0ABN3U9V2</accession>
<organism evidence="3 4">
    <name type="scientific">Actinocorallia aurantiaca</name>
    <dbReference type="NCBI Taxonomy" id="46204"/>
    <lineage>
        <taxon>Bacteria</taxon>
        <taxon>Bacillati</taxon>
        <taxon>Actinomycetota</taxon>
        <taxon>Actinomycetes</taxon>
        <taxon>Streptosporangiales</taxon>
        <taxon>Thermomonosporaceae</taxon>
        <taxon>Actinocorallia</taxon>
    </lineage>
</organism>
<dbReference type="PROSITE" id="PS51186">
    <property type="entry name" value="GNAT"/>
    <property type="match status" value="1"/>
</dbReference>
<dbReference type="SUPFAM" id="SSF55729">
    <property type="entry name" value="Acyl-CoA N-acyltransferases (Nat)"/>
    <property type="match status" value="1"/>
</dbReference>